<reference evidence="3 4" key="1">
    <citation type="journal article" date="2010" name="PLoS ONE">
        <title>The glycobiome of the rumen bacterium Butyrivibrio proteoclasticus B316(T) highlights adaptation to a polysaccharide-rich environment.</title>
        <authorList>
            <person name="Kelly W.J."/>
            <person name="Leahy S.C."/>
            <person name="Altermann E."/>
            <person name="Yeoman C.J."/>
            <person name="Dunne J.C."/>
            <person name="Kong Z."/>
            <person name="Pacheco D.M."/>
            <person name="Li D."/>
            <person name="Noel S.J."/>
            <person name="Moon C.D."/>
            <person name="Cookson A.L."/>
            <person name="Attwood G.T."/>
        </authorList>
    </citation>
    <scope>NUCLEOTIDE SEQUENCE [LARGE SCALE GENOMIC DNA]</scope>
    <source>
        <strain evidence="4">ATCC 51982 / DSM 14932 / B316</strain>
    </source>
</reference>
<protein>
    <submittedName>
        <fullName evidence="3">Glycosyl transferase GT4 family</fullName>
    </submittedName>
</protein>
<keyword evidence="4" id="KW-1185">Reference proteome</keyword>
<dbReference type="InterPro" id="IPR028098">
    <property type="entry name" value="Glyco_trans_4-like_N"/>
</dbReference>
<evidence type="ECO:0000313" key="3">
    <source>
        <dbReference type="EMBL" id="ADL33557.1"/>
    </source>
</evidence>
<dbReference type="RefSeq" id="WP_013280213.1">
    <property type="nucleotide sequence ID" value="NC_014387.1"/>
</dbReference>
<gene>
    <name evidence="3" type="ordered locus">bpr_I0814</name>
</gene>
<dbReference type="STRING" id="515622.bpr_I0814"/>
<name>E0S182_BUTPB</name>
<proteinExistence type="predicted"/>
<evidence type="ECO:0000259" key="2">
    <source>
        <dbReference type="Pfam" id="PF13439"/>
    </source>
</evidence>
<dbReference type="Pfam" id="PF13439">
    <property type="entry name" value="Glyco_transf_4"/>
    <property type="match status" value="1"/>
</dbReference>
<feature type="domain" description="Glycosyl transferase family 1" evidence="1">
    <location>
        <begin position="175"/>
        <end position="329"/>
    </location>
</feature>
<evidence type="ECO:0000259" key="1">
    <source>
        <dbReference type="Pfam" id="PF00534"/>
    </source>
</evidence>
<dbReference type="EMBL" id="CP001810">
    <property type="protein sequence ID" value="ADL33557.1"/>
    <property type="molecule type" value="Genomic_DNA"/>
</dbReference>
<dbReference type="eggNOG" id="COG0438">
    <property type="taxonomic scope" value="Bacteria"/>
</dbReference>
<dbReference type="AlphaFoldDB" id="E0S182"/>
<evidence type="ECO:0000313" key="4">
    <source>
        <dbReference type="Proteomes" id="UP000001299"/>
    </source>
</evidence>
<dbReference type="Pfam" id="PF00534">
    <property type="entry name" value="Glycos_transf_1"/>
    <property type="match status" value="1"/>
</dbReference>
<dbReference type="PANTHER" id="PTHR45947:SF3">
    <property type="entry name" value="SULFOQUINOVOSYL TRANSFERASE SQD2"/>
    <property type="match status" value="1"/>
</dbReference>
<dbReference type="KEGG" id="bpb:bpr_I0814"/>
<accession>E0S182</accession>
<dbReference type="PANTHER" id="PTHR45947">
    <property type="entry name" value="SULFOQUINOVOSYL TRANSFERASE SQD2"/>
    <property type="match status" value="1"/>
</dbReference>
<dbReference type="GO" id="GO:0016757">
    <property type="term" value="F:glycosyltransferase activity"/>
    <property type="evidence" value="ECO:0007669"/>
    <property type="project" value="InterPro"/>
</dbReference>
<dbReference type="SUPFAM" id="SSF53756">
    <property type="entry name" value="UDP-Glycosyltransferase/glycogen phosphorylase"/>
    <property type="match status" value="1"/>
</dbReference>
<organism evidence="3 4">
    <name type="scientific">Butyrivibrio proteoclasticus (strain ATCC 51982 / DSM 14932 / B316)</name>
    <name type="common">Clostridium proteoclasticum</name>
    <dbReference type="NCBI Taxonomy" id="515622"/>
    <lineage>
        <taxon>Bacteria</taxon>
        <taxon>Bacillati</taxon>
        <taxon>Bacillota</taxon>
        <taxon>Clostridia</taxon>
        <taxon>Lachnospirales</taxon>
        <taxon>Lachnospiraceae</taxon>
        <taxon>Butyrivibrio</taxon>
    </lineage>
</organism>
<dbReference type="Gene3D" id="3.40.50.2000">
    <property type="entry name" value="Glycogen Phosphorylase B"/>
    <property type="match status" value="2"/>
</dbReference>
<dbReference type="InterPro" id="IPR050194">
    <property type="entry name" value="Glycosyltransferase_grp1"/>
</dbReference>
<dbReference type="InterPro" id="IPR001296">
    <property type="entry name" value="Glyco_trans_1"/>
</dbReference>
<dbReference type="Proteomes" id="UP000001299">
    <property type="component" value="Chromosome 1"/>
</dbReference>
<keyword evidence="3" id="KW-0808">Transferase</keyword>
<sequence>MIKVLMIAKAMERTGVTSVMLSYFDNIDKSMIKIDFATGLVYEISYKEHVESAGSHFWIIPDRDKNILLYIKKLASLIKKNGYDVVHVHGNSGMIFPELMAAKLGGAKVRIAHSHNTMCNHPRLETLVRPIFNHYYTHAIACSQEAGEWMFKGRPFRIINNGTDTAKMVFSENDRNLIRNKLGIAEDTILIGHIGYFNYQKNHHRLIKIYKNVFQKNSRTKLLLVGDGGERPNIEKMVHEYGLTDNVIFYGQSNEIPCLLAAMDVFVLPSHFEGFAIVLLEAQASGLNCIASSVVPLNAANAANAVEFLKLDDSDEVWADAIIRAAERNLGHRKEKSAICRKKMIDRKYDVQAIANEMSELYMSAV</sequence>
<dbReference type="CAZy" id="GT4">
    <property type="family name" value="Glycosyltransferase Family 4"/>
</dbReference>
<dbReference type="HOGENOM" id="CLU_009583_33_1_9"/>
<feature type="domain" description="Glycosyltransferase subfamily 4-like N-terminal" evidence="2">
    <location>
        <begin position="33"/>
        <end position="166"/>
    </location>
</feature>